<gene>
    <name evidence="1" type="ORF">pEaSNUABM5_00225</name>
</gene>
<sequence>MKKITYRGTRLVPLSVHRLFWDQTIDKCPVPQGADATKFRESLGFLFLHLAERTGLTSRSDKGQIPMAWSWFNQRGNPARYAMHYHKSVAVQEWLEKTLIVTKHSKILGLSREWQFKPSFLRAFRKAFIIDEPLYDITVRRRRKAKAPSIAGIVEKSIVAEIKKPKFRRPDAKHMRRGNKELEQLIKQAWENQRPYRFYLDRMMDCLRNLSAKGKKSSYQRLWVVLEQICNLKMKVVGGVPGDRIVEFYDSYRINEVGSRMFGNSQALLRVVKHLCFDHDYASNYDMPQAQVTILKELFIKYEVPFPEKIQLSHTELAKILGITRETAKQLNFGGIFKGWNNVPIIIVFDHDKQSLIPYRTPLFESLWRDSKVRAKLKKIEGVDNNETKQLHRKFVMDIWRNWKSLHKEISKSIETLLTTIASKTRCPDGVYHFKNDMGCVQRVGVSKFKRERYSVLSHFLQGTESRQLLSVIATNLWCSAEFDGASILGEYNNVIPMDVKPFYDDTDSVLLFKKVWENGHTFSSDRRCITSKKVSRDQQETVNSAYIKYYTEKH</sequence>
<keyword evidence="2" id="KW-1185">Reference proteome</keyword>
<name>A0A7T8EPM6_9CAUD</name>
<dbReference type="GO" id="GO:0004386">
    <property type="term" value="F:helicase activity"/>
    <property type="evidence" value="ECO:0007669"/>
    <property type="project" value="UniProtKB-KW"/>
</dbReference>
<keyword evidence="1" id="KW-0067">ATP-binding</keyword>
<evidence type="ECO:0000313" key="2">
    <source>
        <dbReference type="Proteomes" id="UP000596123"/>
    </source>
</evidence>
<reference evidence="1 2" key="1">
    <citation type="submission" date="2020-12" db="EMBL/GenBank/DDBJ databases">
        <title>Complete genome sequence of Erwinia phage pEa_SNUABM_5.</title>
        <authorList>
            <person name="Kim S.G."/>
            <person name="Lee S.B."/>
            <person name="Kwon J."/>
            <person name="Park S.C."/>
        </authorList>
    </citation>
    <scope>NUCLEOTIDE SEQUENCE [LARGE SCALE GENOMIC DNA]</scope>
</reference>
<keyword evidence="1" id="KW-0378">Hydrolase</keyword>
<evidence type="ECO:0000313" key="1">
    <source>
        <dbReference type="EMBL" id="QQO90367.1"/>
    </source>
</evidence>
<keyword evidence="1" id="KW-0347">Helicase</keyword>
<keyword evidence="1" id="KW-0547">Nucleotide-binding</keyword>
<dbReference type="EMBL" id="MW366843">
    <property type="protein sequence ID" value="QQO90367.1"/>
    <property type="molecule type" value="Genomic_DNA"/>
</dbReference>
<dbReference type="Proteomes" id="UP000596123">
    <property type="component" value="Segment"/>
</dbReference>
<accession>A0A7T8EPM6</accession>
<organism evidence="1 2">
    <name type="scientific">Erwinia phage pEa_SNUABM_5</name>
    <dbReference type="NCBI Taxonomy" id="2797313"/>
    <lineage>
        <taxon>Viruses</taxon>
        <taxon>Duplodnaviria</taxon>
        <taxon>Heunggongvirae</taxon>
        <taxon>Uroviricota</taxon>
        <taxon>Caudoviricetes</taxon>
        <taxon>Rivsvirus</taxon>
        <taxon>Rivsvirus SNUABM5</taxon>
    </lineage>
</organism>
<proteinExistence type="predicted"/>
<protein>
    <submittedName>
        <fullName evidence="1">Putative helicase</fullName>
    </submittedName>
</protein>